<dbReference type="AlphaFoldDB" id="H1SI21"/>
<name>H1SI21_9BURK</name>
<accession>H1SI21</accession>
<protein>
    <submittedName>
        <fullName evidence="6">LysR family transcriptional regulator</fullName>
    </submittedName>
</protein>
<reference evidence="6 7" key="1">
    <citation type="journal article" date="2012" name="J. Bacteriol.">
        <title>De Novo Genome Project of Cupriavidus basilensis OR16.</title>
        <authorList>
            <person name="Cserhati M."/>
            <person name="Kriszt B."/>
            <person name="Szoboszlay S."/>
            <person name="Toth A."/>
            <person name="Szabo I."/>
            <person name="Tancsics A."/>
            <person name="Nagy I."/>
            <person name="Horvath B."/>
            <person name="Nagy I."/>
            <person name="Kukolya J."/>
        </authorList>
    </citation>
    <scope>NUCLEOTIDE SEQUENCE [LARGE SCALE GENOMIC DNA]</scope>
    <source>
        <strain evidence="6 7">OR16</strain>
    </source>
</reference>
<dbReference type="InterPro" id="IPR036388">
    <property type="entry name" value="WH-like_DNA-bd_sf"/>
</dbReference>
<feature type="domain" description="HTH lysR-type" evidence="5">
    <location>
        <begin position="6"/>
        <end position="63"/>
    </location>
</feature>
<evidence type="ECO:0000256" key="1">
    <source>
        <dbReference type="ARBA" id="ARBA00009437"/>
    </source>
</evidence>
<gene>
    <name evidence="6" type="ORF">OR16_40629</name>
</gene>
<keyword evidence="4" id="KW-0804">Transcription</keyword>
<dbReference type="Gene3D" id="1.10.10.10">
    <property type="entry name" value="Winged helix-like DNA-binding domain superfamily/Winged helix DNA-binding domain"/>
    <property type="match status" value="1"/>
</dbReference>
<keyword evidence="3" id="KW-0238">DNA-binding</keyword>
<evidence type="ECO:0000313" key="6">
    <source>
        <dbReference type="EMBL" id="EHP37840.1"/>
    </source>
</evidence>
<evidence type="ECO:0000256" key="3">
    <source>
        <dbReference type="ARBA" id="ARBA00023125"/>
    </source>
</evidence>
<dbReference type="InterPro" id="IPR036390">
    <property type="entry name" value="WH_DNA-bd_sf"/>
</dbReference>
<dbReference type="OrthoDB" id="8717159at2"/>
<dbReference type="Pfam" id="PF00126">
    <property type="entry name" value="HTH_1"/>
    <property type="match status" value="1"/>
</dbReference>
<evidence type="ECO:0000256" key="4">
    <source>
        <dbReference type="ARBA" id="ARBA00023163"/>
    </source>
</evidence>
<dbReference type="PANTHER" id="PTHR30118">
    <property type="entry name" value="HTH-TYPE TRANSCRIPTIONAL REGULATOR LEUO-RELATED"/>
    <property type="match status" value="1"/>
</dbReference>
<keyword evidence="2" id="KW-0805">Transcription regulation</keyword>
<dbReference type="EMBL" id="AHJE01000176">
    <property type="protein sequence ID" value="EHP37840.1"/>
    <property type="molecule type" value="Genomic_DNA"/>
</dbReference>
<dbReference type="GO" id="GO:0003700">
    <property type="term" value="F:DNA-binding transcription factor activity"/>
    <property type="evidence" value="ECO:0007669"/>
    <property type="project" value="InterPro"/>
</dbReference>
<organism evidence="6 7">
    <name type="scientific">Cupriavidus basilensis OR16</name>
    <dbReference type="NCBI Taxonomy" id="1127483"/>
    <lineage>
        <taxon>Bacteria</taxon>
        <taxon>Pseudomonadati</taxon>
        <taxon>Pseudomonadota</taxon>
        <taxon>Betaproteobacteria</taxon>
        <taxon>Burkholderiales</taxon>
        <taxon>Burkholderiaceae</taxon>
        <taxon>Cupriavidus</taxon>
    </lineage>
</organism>
<sequence length="64" mass="6901">MSKASLDLQLLRVLHTLLTECSVSRTAILLGQSQPSISVALRRLREMTGDPLLVRSGIGSRPAS</sequence>
<dbReference type="PANTHER" id="PTHR30118:SF15">
    <property type="entry name" value="TRANSCRIPTIONAL REGULATORY PROTEIN"/>
    <property type="match status" value="1"/>
</dbReference>
<evidence type="ECO:0000313" key="7">
    <source>
        <dbReference type="Proteomes" id="UP000005808"/>
    </source>
</evidence>
<dbReference type="PROSITE" id="PS50931">
    <property type="entry name" value="HTH_LYSR"/>
    <property type="match status" value="1"/>
</dbReference>
<proteinExistence type="inferred from homology"/>
<dbReference type="InterPro" id="IPR000847">
    <property type="entry name" value="LysR_HTH_N"/>
</dbReference>
<dbReference type="PATRIC" id="fig|1127483.3.peg.8076"/>
<evidence type="ECO:0000256" key="2">
    <source>
        <dbReference type="ARBA" id="ARBA00023015"/>
    </source>
</evidence>
<dbReference type="SUPFAM" id="SSF46785">
    <property type="entry name" value="Winged helix' DNA-binding domain"/>
    <property type="match status" value="1"/>
</dbReference>
<comment type="caution">
    <text evidence="6">The sequence shown here is derived from an EMBL/GenBank/DDBJ whole genome shotgun (WGS) entry which is preliminary data.</text>
</comment>
<dbReference type="InterPro" id="IPR050389">
    <property type="entry name" value="LysR-type_TF"/>
</dbReference>
<dbReference type="GO" id="GO:0003677">
    <property type="term" value="F:DNA binding"/>
    <property type="evidence" value="ECO:0007669"/>
    <property type="project" value="UniProtKB-KW"/>
</dbReference>
<comment type="similarity">
    <text evidence="1">Belongs to the LysR transcriptional regulatory family.</text>
</comment>
<dbReference type="Proteomes" id="UP000005808">
    <property type="component" value="Unassembled WGS sequence"/>
</dbReference>
<evidence type="ECO:0000259" key="5">
    <source>
        <dbReference type="PROSITE" id="PS50931"/>
    </source>
</evidence>